<dbReference type="SUPFAM" id="SSF88723">
    <property type="entry name" value="PIN domain-like"/>
    <property type="match status" value="1"/>
</dbReference>
<dbReference type="InterPro" id="IPR016541">
    <property type="entry name" value="UCP008505"/>
</dbReference>
<reference evidence="1" key="1">
    <citation type="journal article" date="2021" name="Proc. Natl. Acad. Sci. U.S.A.">
        <title>A Catalog of Tens of Thousands of Viruses from Human Metagenomes Reveals Hidden Associations with Chronic Diseases.</title>
        <authorList>
            <person name="Tisza M.J."/>
            <person name="Buck C.B."/>
        </authorList>
    </citation>
    <scope>NUCLEOTIDE SEQUENCE</scope>
    <source>
        <strain evidence="1">CtPyh10</strain>
    </source>
</reference>
<evidence type="ECO:0008006" key="2">
    <source>
        <dbReference type="Google" id="ProtNLM"/>
    </source>
</evidence>
<proteinExistence type="predicted"/>
<dbReference type="Pfam" id="PF14367">
    <property type="entry name" value="DUF4411"/>
    <property type="match status" value="1"/>
</dbReference>
<dbReference type="InterPro" id="IPR029060">
    <property type="entry name" value="PIN-like_dom_sf"/>
</dbReference>
<dbReference type="PIRSF" id="PIRSF008505">
    <property type="entry name" value="UCP008505"/>
    <property type="match status" value="1"/>
</dbReference>
<organism evidence="1">
    <name type="scientific">Siphoviridae sp. ctPyh10</name>
    <dbReference type="NCBI Taxonomy" id="2827865"/>
    <lineage>
        <taxon>Viruses</taxon>
        <taxon>Duplodnaviria</taxon>
        <taxon>Heunggongvirae</taxon>
        <taxon>Uroviricota</taxon>
        <taxon>Caudoviricetes</taxon>
    </lineage>
</organism>
<accession>A0A8S5SZD1</accession>
<sequence>MPEQKFMIDTNSFITPYRQYYAFDFTRAFWEQLEQNINDGKIVMLDMVLDEILCVNDELKDWGKKLHREQCIDHSEPQILSHYAEIMRYLRACPYYKPTALAEWARAEVADPWLIAAAKAHNCTIVTFEMPNSNPNERQPWRMAKIPNVANEFGVQTANLFSMMRTLQFRL</sequence>
<evidence type="ECO:0000313" key="1">
    <source>
        <dbReference type="EMBL" id="DAF56318.1"/>
    </source>
</evidence>
<name>A0A8S5SZD1_9CAUD</name>
<dbReference type="EMBL" id="BK032711">
    <property type="protein sequence ID" value="DAF56318.1"/>
    <property type="molecule type" value="Genomic_DNA"/>
</dbReference>
<protein>
    <recommendedName>
        <fullName evidence="2">DUF4411 family protein</fullName>
    </recommendedName>
</protein>